<dbReference type="InterPro" id="IPR017441">
    <property type="entry name" value="Protein_kinase_ATP_BS"/>
</dbReference>
<dbReference type="InterPro" id="IPR011009">
    <property type="entry name" value="Kinase-like_dom_sf"/>
</dbReference>
<keyword evidence="7" id="KW-0430">Lectin</keyword>
<dbReference type="Pfam" id="PF01453">
    <property type="entry name" value="B_lectin"/>
    <property type="match status" value="1"/>
</dbReference>
<keyword evidence="3" id="KW-0245">EGF-like domain</keyword>
<dbReference type="Pfam" id="PF00954">
    <property type="entry name" value="S_locus_glycop"/>
    <property type="match status" value="1"/>
</dbReference>
<evidence type="ECO:0000313" key="24">
    <source>
        <dbReference type="Proteomes" id="UP001652660"/>
    </source>
</evidence>
<dbReference type="PROSITE" id="PS00108">
    <property type="entry name" value="PROTEIN_KINASE_ST"/>
    <property type="match status" value="1"/>
</dbReference>
<comment type="catalytic activity">
    <reaction evidence="17 18">
        <text>L-seryl-[protein] + ATP = O-phospho-L-seryl-[protein] + ADP + H(+)</text>
        <dbReference type="Rhea" id="RHEA:17989"/>
        <dbReference type="Rhea" id="RHEA-COMP:9863"/>
        <dbReference type="Rhea" id="RHEA-COMP:11604"/>
        <dbReference type="ChEBI" id="CHEBI:15378"/>
        <dbReference type="ChEBI" id="CHEBI:29999"/>
        <dbReference type="ChEBI" id="CHEBI:30616"/>
        <dbReference type="ChEBI" id="CHEBI:83421"/>
        <dbReference type="ChEBI" id="CHEBI:456216"/>
        <dbReference type="EC" id="2.7.11.1"/>
    </reaction>
</comment>
<proteinExistence type="inferred from homology"/>
<keyword evidence="24" id="KW-1185">Reference proteome</keyword>
<reference evidence="25" key="2">
    <citation type="submission" date="2025-08" db="UniProtKB">
        <authorList>
            <consortium name="RefSeq"/>
        </authorList>
    </citation>
    <scope>IDENTIFICATION</scope>
    <source>
        <tissue evidence="25">Leaves</tissue>
    </source>
</reference>
<gene>
    <name evidence="25" type="primary">LOC113724150</name>
</gene>
<dbReference type="Gene3D" id="3.30.200.20">
    <property type="entry name" value="Phosphorylase Kinase, domain 1"/>
    <property type="match status" value="1"/>
</dbReference>
<keyword evidence="8 18" id="KW-0547">Nucleotide-binding</keyword>
<evidence type="ECO:0000256" key="11">
    <source>
        <dbReference type="ARBA" id="ARBA00022989"/>
    </source>
</evidence>
<evidence type="ECO:0000256" key="17">
    <source>
        <dbReference type="ARBA" id="ARBA00048679"/>
    </source>
</evidence>
<dbReference type="PROSITE" id="PS50011">
    <property type="entry name" value="PROTEIN_KINASE_DOM"/>
    <property type="match status" value="1"/>
</dbReference>
<dbReference type="EC" id="2.7.11.1" evidence="18"/>
<dbReference type="PANTHER" id="PTHR47976">
    <property type="entry name" value="G-TYPE LECTIN S-RECEPTOR-LIKE SERINE/THREONINE-PROTEIN KINASE SD2-5"/>
    <property type="match status" value="1"/>
</dbReference>
<dbReference type="FunFam" id="3.30.200.20:FF:000059">
    <property type="entry name" value="S-receptor-like serine/threonine-protein kinase"/>
    <property type="match status" value="1"/>
</dbReference>
<dbReference type="SUPFAM" id="SSF51110">
    <property type="entry name" value="alpha-D-mannose-specific plant lectins"/>
    <property type="match status" value="1"/>
</dbReference>
<evidence type="ECO:0000256" key="9">
    <source>
        <dbReference type="ARBA" id="ARBA00022777"/>
    </source>
</evidence>
<feature type="chain" id="PRO_5027910323" description="Receptor-like serine/threonine-protein kinase" evidence="21">
    <location>
        <begin position="24"/>
        <end position="835"/>
    </location>
</feature>
<keyword evidence="6 21" id="KW-0732">Signal</keyword>
<evidence type="ECO:0000256" key="3">
    <source>
        <dbReference type="ARBA" id="ARBA00022536"/>
    </source>
</evidence>
<keyword evidence="2 18" id="KW-0723">Serine/threonine-protein kinase</keyword>
<evidence type="ECO:0000256" key="6">
    <source>
        <dbReference type="ARBA" id="ARBA00022729"/>
    </source>
</evidence>
<dbReference type="GO" id="GO:0004674">
    <property type="term" value="F:protein serine/threonine kinase activity"/>
    <property type="evidence" value="ECO:0007669"/>
    <property type="project" value="UniProtKB-KW"/>
</dbReference>
<dbReference type="SMART" id="SM00108">
    <property type="entry name" value="B_lectin"/>
    <property type="match status" value="1"/>
</dbReference>
<dbReference type="CDD" id="cd14066">
    <property type="entry name" value="STKc_IRAK"/>
    <property type="match status" value="1"/>
</dbReference>
<dbReference type="InterPro" id="IPR051343">
    <property type="entry name" value="G-type_lectin_kinases/EP1-like"/>
</dbReference>
<keyword evidence="10 18" id="KW-0067">ATP-binding</keyword>
<keyword evidence="15" id="KW-0325">Glycoprotein</keyword>
<evidence type="ECO:0000256" key="15">
    <source>
        <dbReference type="ARBA" id="ARBA00023180"/>
    </source>
</evidence>
<dbReference type="InterPro" id="IPR001480">
    <property type="entry name" value="Bulb-type_lectin_dom"/>
</dbReference>
<dbReference type="FunFam" id="1.10.510.10:FF:000237">
    <property type="entry name" value="G-type lectin S-receptor-like serine/threonine-protein kinase"/>
    <property type="match status" value="1"/>
</dbReference>
<dbReference type="CDD" id="cd00028">
    <property type="entry name" value="B_lectin"/>
    <property type="match status" value="1"/>
</dbReference>
<feature type="binding site" evidence="19">
    <location>
        <position position="547"/>
    </location>
    <ligand>
        <name>ATP</name>
        <dbReference type="ChEBI" id="CHEBI:30616"/>
    </ligand>
</feature>
<dbReference type="PANTHER" id="PTHR47976:SF116">
    <property type="entry name" value="RECEPTOR-LIKE SERINE_THREONINE-PROTEIN KINASE"/>
    <property type="match status" value="1"/>
</dbReference>
<dbReference type="PROSITE" id="PS50927">
    <property type="entry name" value="BULB_LECTIN"/>
    <property type="match status" value="1"/>
</dbReference>
<feature type="domain" description="Protein kinase" evidence="22">
    <location>
        <begin position="515"/>
        <end position="787"/>
    </location>
</feature>
<keyword evidence="5 20" id="KW-0812">Transmembrane</keyword>
<dbReference type="Gene3D" id="2.90.10.10">
    <property type="entry name" value="Bulb-type lectin domain"/>
    <property type="match status" value="2"/>
</dbReference>
<evidence type="ECO:0000256" key="5">
    <source>
        <dbReference type="ARBA" id="ARBA00022692"/>
    </source>
</evidence>
<dbReference type="GO" id="GO:0048544">
    <property type="term" value="P:recognition of pollen"/>
    <property type="evidence" value="ECO:0007669"/>
    <property type="project" value="InterPro"/>
</dbReference>
<dbReference type="Proteomes" id="UP001652660">
    <property type="component" value="Chromosome 2c"/>
</dbReference>
<keyword evidence="9 18" id="KW-0418">Kinase</keyword>
<evidence type="ECO:0000259" key="22">
    <source>
        <dbReference type="PROSITE" id="PS50011"/>
    </source>
</evidence>
<dbReference type="Gene3D" id="1.10.510.10">
    <property type="entry name" value="Transferase(Phosphotransferase) domain 1"/>
    <property type="match status" value="1"/>
</dbReference>
<dbReference type="AlphaFoldDB" id="A0A6P6VLQ6"/>
<evidence type="ECO:0000256" key="20">
    <source>
        <dbReference type="SAM" id="Phobius"/>
    </source>
</evidence>
<comment type="subcellular location">
    <subcellularLocation>
        <location evidence="1">Membrane</location>
        <topology evidence="1">Single-pass type I membrane protein</topology>
    </subcellularLocation>
</comment>
<keyword evidence="14" id="KW-0675">Receptor</keyword>
<evidence type="ECO:0000256" key="10">
    <source>
        <dbReference type="ARBA" id="ARBA00022840"/>
    </source>
</evidence>
<evidence type="ECO:0000256" key="1">
    <source>
        <dbReference type="ARBA" id="ARBA00004479"/>
    </source>
</evidence>
<evidence type="ECO:0000256" key="21">
    <source>
        <dbReference type="SAM" id="SignalP"/>
    </source>
</evidence>
<evidence type="ECO:0000256" key="19">
    <source>
        <dbReference type="PROSITE-ProRule" id="PRU10141"/>
    </source>
</evidence>
<dbReference type="FunFam" id="2.90.10.10:FF:000013">
    <property type="entry name" value="G-type lectin S-receptor-like serine/threonine-protein kinase LECRK1"/>
    <property type="match status" value="1"/>
</dbReference>
<name>A0A6P6VLQ6_COFAR</name>
<dbReference type="SMART" id="SM00220">
    <property type="entry name" value="S_TKc"/>
    <property type="match status" value="1"/>
</dbReference>
<evidence type="ECO:0000256" key="16">
    <source>
        <dbReference type="ARBA" id="ARBA00047899"/>
    </source>
</evidence>
<dbReference type="OrthoDB" id="5857966at2759"/>
<dbReference type="GO" id="GO:0030246">
    <property type="term" value="F:carbohydrate binding"/>
    <property type="evidence" value="ECO:0007669"/>
    <property type="project" value="UniProtKB-KW"/>
</dbReference>
<keyword evidence="12 20" id="KW-0472">Membrane</keyword>
<comment type="catalytic activity">
    <reaction evidence="16 18">
        <text>L-threonyl-[protein] + ATP = O-phospho-L-threonyl-[protein] + ADP + H(+)</text>
        <dbReference type="Rhea" id="RHEA:46608"/>
        <dbReference type="Rhea" id="RHEA-COMP:11060"/>
        <dbReference type="Rhea" id="RHEA-COMP:11605"/>
        <dbReference type="ChEBI" id="CHEBI:15378"/>
        <dbReference type="ChEBI" id="CHEBI:30013"/>
        <dbReference type="ChEBI" id="CHEBI:30616"/>
        <dbReference type="ChEBI" id="CHEBI:61977"/>
        <dbReference type="ChEBI" id="CHEBI:456216"/>
        <dbReference type="EC" id="2.7.11.1"/>
    </reaction>
</comment>
<dbReference type="GO" id="GO:0016020">
    <property type="term" value="C:membrane"/>
    <property type="evidence" value="ECO:0007669"/>
    <property type="project" value="UniProtKB-SubCell"/>
</dbReference>
<dbReference type="SUPFAM" id="SSF56112">
    <property type="entry name" value="Protein kinase-like (PK-like)"/>
    <property type="match status" value="1"/>
</dbReference>
<dbReference type="InterPro" id="IPR000858">
    <property type="entry name" value="S_locus_glycoprot_dom"/>
</dbReference>
<dbReference type="PROSITE" id="PS00107">
    <property type="entry name" value="PROTEIN_KINASE_ATP"/>
    <property type="match status" value="1"/>
</dbReference>
<keyword evidence="13" id="KW-1015">Disulfide bond</keyword>
<evidence type="ECO:0000256" key="12">
    <source>
        <dbReference type="ARBA" id="ARBA00023136"/>
    </source>
</evidence>
<accession>A0A6P6VLQ6</accession>
<feature type="domain" description="Bulb-type lectin" evidence="23">
    <location>
        <begin position="21"/>
        <end position="149"/>
    </location>
</feature>
<dbReference type="InterPro" id="IPR024171">
    <property type="entry name" value="SRK-like_kinase"/>
</dbReference>
<feature type="signal peptide" evidence="21">
    <location>
        <begin position="1"/>
        <end position="23"/>
    </location>
</feature>
<protein>
    <recommendedName>
        <fullName evidence="18">Receptor-like serine/threonine-protein kinase</fullName>
        <ecNumber evidence="18">2.7.11.1</ecNumber>
    </recommendedName>
</protein>
<dbReference type="InterPro" id="IPR008271">
    <property type="entry name" value="Ser/Thr_kinase_AS"/>
</dbReference>
<dbReference type="Pfam" id="PF00069">
    <property type="entry name" value="Pkinase"/>
    <property type="match status" value="1"/>
</dbReference>
<dbReference type="RefSeq" id="XP_027102882.1">
    <property type="nucleotide sequence ID" value="XM_027247081.2"/>
</dbReference>
<dbReference type="GeneID" id="113724150"/>
<evidence type="ECO:0000256" key="13">
    <source>
        <dbReference type="ARBA" id="ARBA00023157"/>
    </source>
</evidence>
<evidence type="ECO:0000256" key="7">
    <source>
        <dbReference type="ARBA" id="ARBA00022734"/>
    </source>
</evidence>
<comment type="similarity">
    <text evidence="18">Belongs to the protein kinase superfamily. Ser/Thr protein kinase family.</text>
</comment>
<dbReference type="InterPro" id="IPR000719">
    <property type="entry name" value="Prot_kinase_dom"/>
</dbReference>
<dbReference type="InterPro" id="IPR036426">
    <property type="entry name" value="Bulb-type_lectin_dom_sf"/>
</dbReference>
<keyword evidence="11 20" id="KW-1133">Transmembrane helix</keyword>
<evidence type="ECO:0000313" key="25">
    <source>
        <dbReference type="RefSeq" id="XP_027102882.1"/>
    </source>
</evidence>
<sequence length="835" mass="93315">MASSFLHHLGLIPLIAMLCVTVAQTNYQKISLGRSLVASDDSDSWPSPSGEFAFGFHRLENQNLYLLSIWFDNIPNKTLVWYANGDNPVPKGSKVELTSDGLLNLKDPGGNIVWHPNPIPSGVAYADMLDTGNFVLVGTNTSNVWQSFDNPVDTLLPTQTLGVDISVSARTAAENFTRSRFELRLIRDGNLVLNTIAWPKENKYEAYYWSNTVDSPDGITGNKLIFNESGYLYIIKTEGDVVNVNSASTIPSFPIRDYYHRVTVDYDGVLRQYAHPKTPRNGEWTAIWFAPNDICSSMNGERGGGTCGFNSYCSPGSTDGSPNCQCLPGFRFSDPGNKFNGCKRDAIQNCDLGSLRPEDIYDMQELNVNWPNSTNYDSLESLSDVECSKSCLYDCQCVVAVNVDGACRKKKFPVSNGKMLQPNDGKAFVKVPISNTSSSDSYTRIDWPKRSPATFSMVAKLLLGSSVFLNLLLVVAILLIVLRSYDGRTKLHRPPSLLDNNLCTFTYQDLKVSTDCFKEEIGRGSFGTVYKGVLPLSGTLTIVAVKKLHNMSQDGEREFKTEASVIAKIHHKNLVRLIGFCNEGPHKLLVYEFMSNGSLARFIFGESRPEWGKRIQLAFEIARGLTYLHEECSTQIIHCDIKPQNILVDDSFTARISDFGLAKLLISDQSRTLTEIRGTKGYVAPEWFRNTRITAKVDVYSYGVMLLEIICSRKSIDMERQNEAEQILVDWVSDCYKARKLDKLVEDDEEARSDLKLLEKLVMVALWCIQEDPTVRPSMKMVLHMLEGVCIVSAPPSPFPDGSISWNRQLSWHPVRTSSSLSGPKFILDKLQDCL</sequence>
<evidence type="ECO:0000256" key="4">
    <source>
        <dbReference type="ARBA" id="ARBA00022679"/>
    </source>
</evidence>
<evidence type="ECO:0000256" key="18">
    <source>
        <dbReference type="PIRNR" id="PIRNR000641"/>
    </source>
</evidence>
<evidence type="ECO:0000256" key="14">
    <source>
        <dbReference type="ARBA" id="ARBA00023170"/>
    </source>
</evidence>
<evidence type="ECO:0000256" key="2">
    <source>
        <dbReference type="ARBA" id="ARBA00022527"/>
    </source>
</evidence>
<dbReference type="PIRSF" id="PIRSF000641">
    <property type="entry name" value="SRK"/>
    <property type="match status" value="1"/>
</dbReference>
<keyword evidence="4 18" id="KW-0808">Transferase</keyword>
<evidence type="ECO:0000256" key="8">
    <source>
        <dbReference type="ARBA" id="ARBA00022741"/>
    </source>
</evidence>
<evidence type="ECO:0000259" key="23">
    <source>
        <dbReference type="PROSITE" id="PS50927"/>
    </source>
</evidence>
<dbReference type="GO" id="GO:0005524">
    <property type="term" value="F:ATP binding"/>
    <property type="evidence" value="ECO:0007669"/>
    <property type="project" value="UniProtKB-UniRule"/>
</dbReference>
<feature type="transmembrane region" description="Helical" evidence="20">
    <location>
        <begin position="461"/>
        <end position="482"/>
    </location>
</feature>
<organism evidence="24 25">
    <name type="scientific">Coffea arabica</name>
    <name type="common">Arabian coffee</name>
    <dbReference type="NCBI Taxonomy" id="13443"/>
    <lineage>
        <taxon>Eukaryota</taxon>
        <taxon>Viridiplantae</taxon>
        <taxon>Streptophyta</taxon>
        <taxon>Embryophyta</taxon>
        <taxon>Tracheophyta</taxon>
        <taxon>Spermatophyta</taxon>
        <taxon>Magnoliopsida</taxon>
        <taxon>eudicotyledons</taxon>
        <taxon>Gunneridae</taxon>
        <taxon>Pentapetalae</taxon>
        <taxon>asterids</taxon>
        <taxon>lamiids</taxon>
        <taxon>Gentianales</taxon>
        <taxon>Rubiaceae</taxon>
        <taxon>Ixoroideae</taxon>
        <taxon>Gardenieae complex</taxon>
        <taxon>Bertiereae - Coffeeae clade</taxon>
        <taxon>Coffeeae</taxon>
        <taxon>Coffea</taxon>
    </lineage>
</organism>
<reference evidence="24" key="1">
    <citation type="journal article" date="2025" name="Foods">
        <title>Unveiling the Microbial Signatures of Arabica Coffee Cherries: Insights into Ripeness Specific Diversity, Functional Traits, and Implications for Quality and Safety.</title>
        <authorList>
            <consortium name="RefSeq"/>
            <person name="Tenea G.N."/>
            <person name="Cifuentes V."/>
            <person name="Reyes P."/>
            <person name="Cevallos-Vallejos M."/>
        </authorList>
    </citation>
    <scope>NUCLEOTIDE SEQUENCE [LARGE SCALE GENOMIC DNA]</scope>
</reference>